<name>A0A379AQP3_AVIAV</name>
<proteinExistence type="predicted"/>
<reference evidence="2 3" key="1">
    <citation type="submission" date="2018-06" db="EMBL/GenBank/DDBJ databases">
        <authorList>
            <consortium name="Pathogen Informatics"/>
            <person name="Doyle S."/>
        </authorList>
    </citation>
    <scope>NUCLEOTIDE SEQUENCE [LARGE SCALE GENOMIC DNA]</scope>
    <source>
        <strain evidence="3">NCTC 11297</strain>
    </source>
</reference>
<accession>A0A379AQP3</accession>
<dbReference type="PIRSF" id="PIRSF004525">
    <property type="entry name" value="Pilin_peptidase-dep_B_prd"/>
    <property type="match status" value="1"/>
</dbReference>
<keyword evidence="1" id="KW-0472">Membrane</keyword>
<dbReference type="EMBL" id="UGSP01000001">
    <property type="protein sequence ID" value="SUB23705.1"/>
    <property type="molecule type" value="Genomic_DNA"/>
</dbReference>
<evidence type="ECO:0000256" key="1">
    <source>
        <dbReference type="SAM" id="Phobius"/>
    </source>
</evidence>
<keyword evidence="1" id="KW-0812">Transmembrane</keyword>
<dbReference type="InterPro" id="IPR016419">
    <property type="entry name" value="Prepilin_Pept-dep_B_prd"/>
</dbReference>
<dbReference type="Proteomes" id="UP000255098">
    <property type="component" value="Unassembled WGS sequence"/>
</dbReference>
<dbReference type="AlphaFoldDB" id="A0A379AQP3"/>
<gene>
    <name evidence="2" type="ORF">NCTC11297_00719</name>
</gene>
<sequence>MNRYLKGQSLLGLMIALVVSSLLLIAIVKFYQHSQWQIQQMNARLFLQAEIERTLQLIGKDLRRTGFRAAVGKRKVDNLALFEQDSQGTSLVVSQATGEKPNSCVLFFYDLDNSGCIGSTYTKGLCVENGKNRAKEIERELFGYRLKQKMLETRLTYKNTVKQKCTKEECQTYIQQPACEKGGWVDLFDDREIAITHFSLQWLKEPLLLVAQLKGQLVKQPHIEYESETVIPLLNQGGAE</sequence>
<dbReference type="GeneID" id="300132937"/>
<organism evidence="2 3">
    <name type="scientific">Avibacterium avium</name>
    <name type="common">Pasteurella avium</name>
    <dbReference type="NCBI Taxonomy" id="751"/>
    <lineage>
        <taxon>Bacteria</taxon>
        <taxon>Pseudomonadati</taxon>
        <taxon>Pseudomonadota</taxon>
        <taxon>Gammaproteobacteria</taxon>
        <taxon>Pasteurellales</taxon>
        <taxon>Pasteurellaceae</taxon>
        <taxon>Avibacterium</taxon>
    </lineage>
</organism>
<keyword evidence="3" id="KW-1185">Reference proteome</keyword>
<keyword evidence="1" id="KW-1133">Transmembrane helix</keyword>
<feature type="transmembrane region" description="Helical" evidence="1">
    <location>
        <begin position="12"/>
        <end position="31"/>
    </location>
</feature>
<evidence type="ECO:0000313" key="3">
    <source>
        <dbReference type="Proteomes" id="UP000255098"/>
    </source>
</evidence>
<protein>
    <submittedName>
        <fullName evidence="2">Membrane protein</fullName>
    </submittedName>
</protein>
<evidence type="ECO:0000313" key="2">
    <source>
        <dbReference type="EMBL" id="SUB23705.1"/>
    </source>
</evidence>
<dbReference type="RefSeq" id="WP_115249024.1">
    <property type="nucleotide sequence ID" value="NZ_JBMMFV010000012.1"/>
</dbReference>